<dbReference type="NCBIfam" id="TIGR00536">
    <property type="entry name" value="hemK_fam"/>
    <property type="match status" value="1"/>
</dbReference>
<evidence type="ECO:0000313" key="9">
    <source>
        <dbReference type="Proteomes" id="UP000289703"/>
    </source>
</evidence>
<keyword evidence="4" id="KW-0949">S-adenosyl-L-methionine</keyword>
<dbReference type="EC" id="2.1.1.297" evidence="1"/>
<evidence type="ECO:0000259" key="7">
    <source>
        <dbReference type="Pfam" id="PF17827"/>
    </source>
</evidence>
<dbReference type="PANTHER" id="PTHR18895">
    <property type="entry name" value="HEMK METHYLTRANSFERASE"/>
    <property type="match status" value="1"/>
</dbReference>
<dbReference type="Gene3D" id="1.10.8.10">
    <property type="entry name" value="DNA helicase RuvA subunit, C-terminal domain"/>
    <property type="match status" value="1"/>
</dbReference>
<proteinExistence type="predicted"/>
<dbReference type="InterPro" id="IPR007848">
    <property type="entry name" value="Small_mtfrase_dom"/>
</dbReference>
<dbReference type="RefSeq" id="WP_129255406.1">
    <property type="nucleotide sequence ID" value="NZ_SAXA01000016.1"/>
</dbReference>
<dbReference type="NCBIfam" id="TIGR03534">
    <property type="entry name" value="RF_mod_PrmC"/>
    <property type="match status" value="1"/>
</dbReference>
<comment type="caution">
    <text evidence="8">The sequence shown here is derived from an EMBL/GenBank/DDBJ whole genome shotgun (WGS) entry which is preliminary data.</text>
</comment>
<gene>
    <name evidence="8" type="primary">prmC</name>
    <name evidence="8" type="ORF">EO244_14470</name>
</gene>
<dbReference type="InterPro" id="IPR002052">
    <property type="entry name" value="DNA_methylase_N6_adenine_CS"/>
</dbReference>
<evidence type="ECO:0000256" key="2">
    <source>
        <dbReference type="ARBA" id="ARBA00022603"/>
    </source>
</evidence>
<name>A0A4Q1JJN0_9BACT</name>
<protein>
    <recommendedName>
        <fullName evidence="1">peptide chain release factor N(5)-glutamine methyltransferase</fullName>
        <ecNumber evidence="1">2.1.1.297</ecNumber>
    </recommendedName>
</protein>
<organism evidence="8 9">
    <name type="scientific">Ancylomarina salipaludis</name>
    <dbReference type="NCBI Taxonomy" id="2501299"/>
    <lineage>
        <taxon>Bacteria</taxon>
        <taxon>Pseudomonadati</taxon>
        <taxon>Bacteroidota</taxon>
        <taxon>Bacteroidia</taxon>
        <taxon>Marinilabiliales</taxon>
        <taxon>Marinifilaceae</taxon>
        <taxon>Ancylomarina</taxon>
    </lineage>
</organism>
<accession>A0A4Q1JJN0</accession>
<dbReference type="CDD" id="cd02440">
    <property type="entry name" value="AdoMet_MTases"/>
    <property type="match status" value="1"/>
</dbReference>
<dbReference type="PANTHER" id="PTHR18895:SF74">
    <property type="entry name" value="MTRF1L RELEASE FACTOR GLUTAMINE METHYLTRANSFERASE"/>
    <property type="match status" value="1"/>
</dbReference>
<sequence length="286" mass="33199">MNSAHNIKSIQNLFKEELKTFYPQREIENICYLLLEHLLNYSKIEIQLNKNEKIEQNIFDQISKALNDLKQSVPIQYIIGETEFYDLKFKVNKQTLIPRQETEELVHAIIQENKIKSPKILDIGTGSGCIPIVLAHHINKACVSTVDISAGAIEKAKENALLNEVTIDFYHRDFLKWEDYSWDNDFDIIVSNPPYVKESEKELMQDNVLAYEPHSALFVTDTDPLIFYRRITEFAKGHLKKGGKLYFEINEALGHEMLELQKSMGFSSVQLRKDLNGRDRMTSAEW</sequence>
<dbReference type="EMBL" id="SAXA01000016">
    <property type="protein sequence ID" value="RXQ89029.1"/>
    <property type="molecule type" value="Genomic_DNA"/>
</dbReference>
<dbReference type="GO" id="GO:0032259">
    <property type="term" value="P:methylation"/>
    <property type="evidence" value="ECO:0007669"/>
    <property type="project" value="UniProtKB-KW"/>
</dbReference>
<comment type="catalytic activity">
    <reaction evidence="5">
        <text>L-glutaminyl-[peptide chain release factor] + S-adenosyl-L-methionine = N(5)-methyl-L-glutaminyl-[peptide chain release factor] + S-adenosyl-L-homocysteine + H(+)</text>
        <dbReference type="Rhea" id="RHEA:42896"/>
        <dbReference type="Rhea" id="RHEA-COMP:10271"/>
        <dbReference type="Rhea" id="RHEA-COMP:10272"/>
        <dbReference type="ChEBI" id="CHEBI:15378"/>
        <dbReference type="ChEBI" id="CHEBI:30011"/>
        <dbReference type="ChEBI" id="CHEBI:57856"/>
        <dbReference type="ChEBI" id="CHEBI:59789"/>
        <dbReference type="ChEBI" id="CHEBI:61891"/>
        <dbReference type="EC" id="2.1.1.297"/>
    </reaction>
</comment>
<feature type="domain" description="Methyltransferase small" evidence="6">
    <location>
        <begin position="112"/>
        <end position="202"/>
    </location>
</feature>
<evidence type="ECO:0000256" key="5">
    <source>
        <dbReference type="ARBA" id="ARBA00048391"/>
    </source>
</evidence>
<dbReference type="GO" id="GO:0102559">
    <property type="term" value="F:peptide chain release factor N(5)-glutamine methyltransferase activity"/>
    <property type="evidence" value="ECO:0007669"/>
    <property type="project" value="UniProtKB-EC"/>
</dbReference>
<dbReference type="Pfam" id="PF05175">
    <property type="entry name" value="MTS"/>
    <property type="match status" value="1"/>
</dbReference>
<keyword evidence="3 8" id="KW-0808">Transferase</keyword>
<dbReference type="OrthoDB" id="9800643at2"/>
<dbReference type="GO" id="GO:0003676">
    <property type="term" value="F:nucleic acid binding"/>
    <property type="evidence" value="ECO:0007669"/>
    <property type="project" value="InterPro"/>
</dbReference>
<dbReference type="InterPro" id="IPR029063">
    <property type="entry name" value="SAM-dependent_MTases_sf"/>
</dbReference>
<dbReference type="InterPro" id="IPR040758">
    <property type="entry name" value="PrmC_N"/>
</dbReference>
<dbReference type="Gene3D" id="3.40.50.150">
    <property type="entry name" value="Vaccinia Virus protein VP39"/>
    <property type="match status" value="1"/>
</dbReference>
<dbReference type="InterPro" id="IPR004556">
    <property type="entry name" value="HemK-like"/>
</dbReference>
<evidence type="ECO:0000313" key="8">
    <source>
        <dbReference type="EMBL" id="RXQ89029.1"/>
    </source>
</evidence>
<reference evidence="8 9" key="1">
    <citation type="submission" date="2019-01" db="EMBL/GenBank/DDBJ databases">
        <title>Ancylomarina salipaludis sp. nov., isolated from a salt marsh.</title>
        <authorList>
            <person name="Yoon J.-H."/>
        </authorList>
    </citation>
    <scope>NUCLEOTIDE SEQUENCE [LARGE SCALE GENOMIC DNA]</scope>
    <source>
        <strain evidence="8 9">SHSM-M15</strain>
    </source>
</reference>
<evidence type="ECO:0000256" key="3">
    <source>
        <dbReference type="ARBA" id="ARBA00022679"/>
    </source>
</evidence>
<keyword evidence="9" id="KW-1185">Reference proteome</keyword>
<evidence type="ECO:0000256" key="4">
    <source>
        <dbReference type="ARBA" id="ARBA00022691"/>
    </source>
</evidence>
<dbReference type="SUPFAM" id="SSF53335">
    <property type="entry name" value="S-adenosyl-L-methionine-dependent methyltransferases"/>
    <property type="match status" value="1"/>
</dbReference>
<dbReference type="Proteomes" id="UP000289703">
    <property type="component" value="Unassembled WGS sequence"/>
</dbReference>
<evidence type="ECO:0000256" key="1">
    <source>
        <dbReference type="ARBA" id="ARBA00012771"/>
    </source>
</evidence>
<feature type="domain" description="Release factor glutamine methyltransferase N-terminal" evidence="7">
    <location>
        <begin position="31"/>
        <end position="80"/>
    </location>
</feature>
<dbReference type="Pfam" id="PF17827">
    <property type="entry name" value="PrmC_N"/>
    <property type="match status" value="1"/>
</dbReference>
<dbReference type="AlphaFoldDB" id="A0A4Q1JJN0"/>
<dbReference type="PROSITE" id="PS00092">
    <property type="entry name" value="N6_MTASE"/>
    <property type="match status" value="1"/>
</dbReference>
<evidence type="ECO:0000259" key="6">
    <source>
        <dbReference type="Pfam" id="PF05175"/>
    </source>
</evidence>
<dbReference type="InterPro" id="IPR050320">
    <property type="entry name" value="N5-glutamine_MTase"/>
</dbReference>
<dbReference type="InterPro" id="IPR019874">
    <property type="entry name" value="RF_methyltr_PrmC"/>
</dbReference>
<keyword evidence="2 8" id="KW-0489">Methyltransferase</keyword>